<evidence type="ECO:0000313" key="3">
    <source>
        <dbReference type="Proteomes" id="UP000825123"/>
    </source>
</evidence>
<reference evidence="2 3" key="1">
    <citation type="submission" date="2021-04" db="EMBL/GenBank/DDBJ databases">
        <title>Complete genome sequence of Stygiolobus sp. KN-1.</title>
        <authorList>
            <person name="Nakamura K."/>
            <person name="Sakai H."/>
            <person name="Kurosawa N."/>
        </authorList>
    </citation>
    <scope>NUCLEOTIDE SEQUENCE [LARGE SCALE GENOMIC DNA]</scope>
    <source>
        <strain evidence="2 3">KN-1</strain>
    </source>
</reference>
<dbReference type="InterPro" id="IPR051200">
    <property type="entry name" value="Host-pathogen_enzymatic-act"/>
</dbReference>
<keyword evidence="1" id="KW-0812">Transmembrane</keyword>
<evidence type="ECO:0008006" key="4">
    <source>
        <dbReference type="Google" id="ProtNLM"/>
    </source>
</evidence>
<dbReference type="InterPro" id="IPR011048">
    <property type="entry name" value="Haem_d1_sf"/>
</dbReference>
<dbReference type="RefSeq" id="WP_221289855.1">
    <property type="nucleotide sequence ID" value="NZ_AP024597.1"/>
</dbReference>
<name>A0A8D5ZIQ0_9CREN</name>
<dbReference type="EMBL" id="AP024597">
    <property type="protein sequence ID" value="BCU69826.1"/>
    <property type="molecule type" value="Genomic_DNA"/>
</dbReference>
<dbReference type="Proteomes" id="UP000825123">
    <property type="component" value="Chromosome"/>
</dbReference>
<dbReference type="InterPro" id="IPR011964">
    <property type="entry name" value="YVTN_b-propeller_repeat"/>
</dbReference>
<dbReference type="SUPFAM" id="SSF51004">
    <property type="entry name" value="C-terminal (heme d1) domain of cytochrome cd1-nitrite reductase"/>
    <property type="match status" value="1"/>
</dbReference>
<dbReference type="NCBIfam" id="TIGR02276">
    <property type="entry name" value="beta_rpt_yvtn"/>
    <property type="match status" value="2"/>
</dbReference>
<dbReference type="GeneID" id="66162859"/>
<dbReference type="PANTHER" id="PTHR47197">
    <property type="entry name" value="PROTEIN NIRF"/>
    <property type="match status" value="1"/>
</dbReference>
<dbReference type="Gene3D" id="2.130.10.10">
    <property type="entry name" value="YVTN repeat-like/Quinoprotein amine dehydrogenase"/>
    <property type="match status" value="3"/>
</dbReference>
<proteinExistence type="predicted"/>
<evidence type="ECO:0000256" key="1">
    <source>
        <dbReference type="SAM" id="Phobius"/>
    </source>
</evidence>
<dbReference type="PANTHER" id="PTHR47197:SF3">
    <property type="entry name" value="DIHYDRO-HEME D1 DEHYDROGENASE"/>
    <property type="match status" value="1"/>
</dbReference>
<dbReference type="KEGG" id="csty:KN1_11230"/>
<dbReference type="InterPro" id="IPR015943">
    <property type="entry name" value="WD40/YVTN_repeat-like_dom_sf"/>
</dbReference>
<dbReference type="InterPro" id="IPR011047">
    <property type="entry name" value="Quinoprotein_ADH-like_sf"/>
</dbReference>
<dbReference type="AlphaFoldDB" id="A0A8D5ZIQ0"/>
<evidence type="ECO:0000313" key="2">
    <source>
        <dbReference type="EMBL" id="BCU69826.1"/>
    </source>
</evidence>
<organism evidence="2 3">
    <name type="scientific">Stygiolobus caldivivus</name>
    <dbReference type="NCBI Taxonomy" id="2824673"/>
    <lineage>
        <taxon>Archaea</taxon>
        <taxon>Thermoproteota</taxon>
        <taxon>Thermoprotei</taxon>
        <taxon>Sulfolobales</taxon>
        <taxon>Sulfolobaceae</taxon>
        <taxon>Stygiolobus</taxon>
    </lineage>
</organism>
<keyword evidence="3" id="KW-1185">Reference proteome</keyword>
<gene>
    <name evidence="2" type="ORF">KN1_11230</name>
</gene>
<keyword evidence="1" id="KW-0472">Membrane</keyword>
<accession>A0A8D5ZIQ0</accession>
<keyword evidence="1" id="KW-1133">Transmembrane helix</keyword>
<protein>
    <recommendedName>
        <fullName evidence="4">YncE family protein</fullName>
    </recommendedName>
</protein>
<dbReference type="SUPFAM" id="SSF50998">
    <property type="entry name" value="Quinoprotein alcohol dehydrogenase-like"/>
    <property type="match status" value="1"/>
</dbReference>
<sequence length="773" mass="83192">MKKTPVAISLLFVILFLSEIAVTAHTLVEYKVTASQETYYLYDGQRYNGACTATPSEGWELKSAVFDPVTGYVYAVNPDLNSVVVFDPQNDSYIGCITVGKDPVSISINPSNGYLYVANEETATVSVIDPVTEKVVNSIYVGGCPVALVYDPNDSYIYVFNYQSSGACCVLEAVNDKGVVAKIPLEYRFKAAVYDPVTGYVVFSDTFGNIYAVEGTKVVAKNTDVEFNGSLISEICALSVNPKTGVIYGVSSYHVLAFNPYTLNVTSGVQFAKGIEVEAAVYYKDGIVYTLGCYYSCESLYMADFNNDSVQTILSFPDMYSLGYPFAKYYTLLIDSNNGELISTGASPNPVAVINTTTHSFMGIGEDVKDRSGVYDPVTGMVYVADFYSDIIYAINPHTGQVEKILHTTFTPSAITYNPENGYLYVTSYKWDALVEENPYNGQIIWNTTVGKRPMDVVYDTANGLLYVANERSDTVTVVDPNNGSIVAGVEVGSDPIFLTYNPSNGEVYVADVNGENVCIINGTSVVGSIEVNFNPVTVKYINGTLFIAGGDLGLLGYTFPTLSVYNLSNGKYVVNMSMSSLPYNIYYDKERDAVYVLQSGLGNGYTRGQGTLTVLNSTDLKVVADIKVGVTPSSLAELPNGTLFVMDEGEGAISIVTLNITWVEVTTSTSVPPATTTSTVNTTSTTTSTITSTNTSTVTSTTHTTSTTAPAVSVSTSTVPPSYTTTSEIVVPPQTSTSNVFNVFLKNPLLLVLIIVVIAAVVALTLVLAMRK</sequence>
<feature type="transmembrane region" description="Helical" evidence="1">
    <location>
        <begin position="750"/>
        <end position="770"/>
    </location>
</feature>